<dbReference type="GO" id="GO:0005912">
    <property type="term" value="C:adherens junction"/>
    <property type="evidence" value="ECO:0007669"/>
    <property type="project" value="TreeGrafter"/>
</dbReference>
<dbReference type="PANTHER" id="PTHR24027">
    <property type="entry name" value="CADHERIN-23"/>
    <property type="match status" value="1"/>
</dbReference>
<dbReference type="GO" id="GO:0016342">
    <property type="term" value="C:catenin complex"/>
    <property type="evidence" value="ECO:0007669"/>
    <property type="project" value="TreeGrafter"/>
</dbReference>
<dbReference type="GO" id="GO:0016477">
    <property type="term" value="P:cell migration"/>
    <property type="evidence" value="ECO:0007669"/>
    <property type="project" value="TreeGrafter"/>
</dbReference>
<keyword evidence="5 8" id="KW-0106">Calcium</keyword>
<dbReference type="InterPro" id="IPR039808">
    <property type="entry name" value="Cadherin"/>
</dbReference>
<keyword evidence="3" id="KW-0732">Signal</keyword>
<evidence type="ECO:0000256" key="7">
    <source>
        <dbReference type="ARBA" id="ARBA00023136"/>
    </source>
</evidence>
<dbReference type="GO" id="GO:0007156">
    <property type="term" value="P:homophilic cell adhesion via plasma membrane adhesion molecules"/>
    <property type="evidence" value="ECO:0007669"/>
    <property type="project" value="InterPro"/>
</dbReference>
<feature type="domain" description="Cadherin" evidence="10">
    <location>
        <begin position="95"/>
        <end position="200"/>
    </location>
</feature>
<feature type="transmembrane region" description="Helical" evidence="9">
    <location>
        <begin position="12"/>
        <end position="35"/>
    </location>
</feature>
<dbReference type="GO" id="GO:0016339">
    <property type="term" value="P:calcium-dependent cell-cell adhesion via plasma membrane cell adhesion molecules"/>
    <property type="evidence" value="ECO:0007669"/>
    <property type="project" value="TreeGrafter"/>
</dbReference>
<organism evidence="11 12">
    <name type="scientific">Protopolystoma xenopodis</name>
    <dbReference type="NCBI Taxonomy" id="117903"/>
    <lineage>
        <taxon>Eukaryota</taxon>
        <taxon>Metazoa</taxon>
        <taxon>Spiralia</taxon>
        <taxon>Lophotrochozoa</taxon>
        <taxon>Platyhelminthes</taxon>
        <taxon>Monogenea</taxon>
        <taxon>Polyopisthocotylea</taxon>
        <taxon>Polystomatidea</taxon>
        <taxon>Polystomatidae</taxon>
        <taxon>Protopolystoma</taxon>
    </lineage>
</organism>
<protein>
    <recommendedName>
        <fullName evidence="10">Cadherin domain-containing protein</fullName>
    </recommendedName>
</protein>
<sequence length="309" mass="34548">MRQHSDWLYVRRCFIGSFFLSFTSAFSLVTCLLLTHIGFEISLSLLLILPSYALLANFYMHATSHSILTEVYPFHSHWPLSLSVPFTYSGDAHGLIYSLERTQGSSFSIEPRTGLVRVALPLDRETLAVHQLDVLVSDTTTFLPDQVDHFADRTEGRISFQLGQEKRRTFNVSASATRQHTASARILVRLIDVNDSPPRFLSPTSTEGIGGHGVHLSGRMNATSGALLVSELEAPGLLLTQLRAVSDDEADNAVITYRLLTRQPEFALNETTGNFTHYSRRIVGTVDTIVLYLILKQYGIIHNQEFYAT</sequence>
<accession>A0A448WS95</accession>
<evidence type="ECO:0000256" key="3">
    <source>
        <dbReference type="ARBA" id="ARBA00022729"/>
    </source>
</evidence>
<evidence type="ECO:0000256" key="5">
    <source>
        <dbReference type="ARBA" id="ARBA00022837"/>
    </source>
</evidence>
<evidence type="ECO:0000313" key="12">
    <source>
        <dbReference type="Proteomes" id="UP000784294"/>
    </source>
</evidence>
<dbReference type="PROSITE" id="PS50268">
    <property type="entry name" value="CADHERIN_2"/>
    <property type="match status" value="1"/>
</dbReference>
<dbReference type="GO" id="GO:0008013">
    <property type="term" value="F:beta-catenin binding"/>
    <property type="evidence" value="ECO:0007669"/>
    <property type="project" value="TreeGrafter"/>
</dbReference>
<evidence type="ECO:0000256" key="6">
    <source>
        <dbReference type="ARBA" id="ARBA00022989"/>
    </source>
</evidence>
<evidence type="ECO:0000259" key="10">
    <source>
        <dbReference type="PROSITE" id="PS50268"/>
    </source>
</evidence>
<dbReference type="PRINTS" id="PR00205">
    <property type="entry name" value="CADHERIN"/>
</dbReference>
<dbReference type="GO" id="GO:0000902">
    <property type="term" value="P:cell morphogenesis"/>
    <property type="evidence" value="ECO:0007669"/>
    <property type="project" value="TreeGrafter"/>
</dbReference>
<dbReference type="CDD" id="cd11304">
    <property type="entry name" value="Cadherin_repeat"/>
    <property type="match status" value="2"/>
</dbReference>
<evidence type="ECO:0000313" key="11">
    <source>
        <dbReference type="EMBL" id="VEL18959.1"/>
    </source>
</evidence>
<keyword evidence="2 9" id="KW-0812">Transmembrane</keyword>
<keyword evidence="6 9" id="KW-1133">Transmembrane helix</keyword>
<dbReference type="InterPro" id="IPR015919">
    <property type="entry name" value="Cadherin-like_sf"/>
</dbReference>
<dbReference type="AlphaFoldDB" id="A0A448WS95"/>
<dbReference type="EMBL" id="CAAALY010039467">
    <property type="protein sequence ID" value="VEL18959.1"/>
    <property type="molecule type" value="Genomic_DNA"/>
</dbReference>
<dbReference type="GO" id="GO:0045296">
    <property type="term" value="F:cadherin binding"/>
    <property type="evidence" value="ECO:0007669"/>
    <property type="project" value="TreeGrafter"/>
</dbReference>
<dbReference type="GO" id="GO:0034332">
    <property type="term" value="P:adherens junction organization"/>
    <property type="evidence" value="ECO:0007669"/>
    <property type="project" value="TreeGrafter"/>
</dbReference>
<reference evidence="11" key="1">
    <citation type="submission" date="2018-11" db="EMBL/GenBank/DDBJ databases">
        <authorList>
            <consortium name="Pathogen Informatics"/>
        </authorList>
    </citation>
    <scope>NUCLEOTIDE SEQUENCE</scope>
</reference>
<evidence type="ECO:0000256" key="1">
    <source>
        <dbReference type="ARBA" id="ARBA00004167"/>
    </source>
</evidence>
<dbReference type="SMART" id="SM00112">
    <property type="entry name" value="CA"/>
    <property type="match status" value="1"/>
</dbReference>
<evidence type="ECO:0000256" key="8">
    <source>
        <dbReference type="PROSITE-ProRule" id="PRU00043"/>
    </source>
</evidence>
<keyword evidence="7 9" id="KW-0472">Membrane</keyword>
<keyword evidence="4" id="KW-0677">Repeat</keyword>
<comment type="subcellular location">
    <subcellularLocation>
        <location evidence="1">Membrane</location>
        <topology evidence="1">Single-pass membrane protein</topology>
    </subcellularLocation>
</comment>
<dbReference type="OrthoDB" id="6288153at2759"/>
<dbReference type="InterPro" id="IPR002126">
    <property type="entry name" value="Cadherin-like_dom"/>
</dbReference>
<dbReference type="GO" id="GO:0007043">
    <property type="term" value="P:cell-cell junction assembly"/>
    <property type="evidence" value="ECO:0007669"/>
    <property type="project" value="TreeGrafter"/>
</dbReference>
<evidence type="ECO:0000256" key="4">
    <source>
        <dbReference type="ARBA" id="ARBA00022737"/>
    </source>
</evidence>
<evidence type="ECO:0000256" key="9">
    <source>
        <dbReference type="SAM" id="Phobius"/>
    </source>
</evidence>
<dbReference type="Gene3D" id="2.60.40.60">
    <property type="entry name" value="Cadherins"/>
    <property type="match status" value="2"/>
</dbReference>
<dbReference type="GO" id="GO:0044331">
    <property type="term" value="P:cell-cell adhesion mediated by cadherin"/>
    <property type="evidence" value="ECO:0007669"/>
    <property type="project" value="TreeGrafter"/>
</dbReference>
<evidence type="ECO:0000256" key="2">
    <source>
        <dbReference type="ARBA" id="ARBA00022692"/>
    </source>
</evidence>
<keyword evidence="12" id="KW-1185">Reference proteome</keyword>
<name>A0A448WS95_9PLAT</name>
<proteinExistence type="predicted"/>
<dbReference type="Proteomes" id="UP000784294">
    <property type="component" value="Unassembled WGS sequence"/>
</dbReference>
<dbReference type="PANTHER" id="PTHR24027:SF422">
    <property type="entry name" value="CADHERIN DOMAIN-CONTAINING PROTEIN"/>
    <property type="match status" value="1"/>
</dbReference>
<dbReference type="GO" id="GO:0005509">
    <property type="term" value="F:calcium ion binding"/>
    <property type="evidence" value="ECO:0007669"/>
    <property type="project" value="UniProtKB-UniRule"/>
</dbReference>
<dbReference type="SUPFAM" id="SSF49313">
    <property type="entry name" value="Cadherin-like"/>
    <property type="match status" value="2"/>
</dbReference>
<comment type="caution">
    <text evidence="11">The sequence shown here is derived from an EMBL/GenBank/DDBJ whole genome shotgun (WGS) entry which is preliminary data.</text>
</comment>
<gene>
    <name evidence="11" type="ORF">PXEA_LOCUS12399</name>
</gene>